<evidence type="ECO:0000256" key="1">
    <source>
        <dbReference type="ARBA" id="ARBA00010641"/>
    </source>
</evidence>
<sequence>MPGWPDVGRTDDHRILEALRRGDPHAPAGLYDAYADRLNDYAHSLVHDQDLAADAVHDSLVVAHARVDLLKEPTRLRAWLYALTRARCSTGGRTPPHGTSAPILGEEPADPLLADLVRESLAELGRDERQALHLSVRHGLSSAEVGAVLGVTSRQAAGRITRARDQLENAAAAIVLARVGRAHCPDLSALVDSGVGASWQDGPLSPSLRRRLSRHISGCKVCKEGRERHVSAESLLAMLPVAYPRLSLRRQVIATCTDPEREHTRAAVVEQAGRVDRRGFPAGGTESRSSGARRRRGSRKRRRTTPVLLAAVVVFGGAGAATLVYTQAPQRRLEAMNPPPAPQEVLTTAPDVGDDLPEPEASDGPTEPTPSPSRSAPPPSASGTPTRTASPRPTPSFSRTPARPLSQAELDMNCPGGLGAATGGAITLAARNAAVEWSATVGQGLTVTPKRGKLKAGAAGRITVTVADPSRPGNGVVSFRSAAGNPSCRLSWTGTGAGEPSDDPPATPSPDPSGA</sequence>
<dbReference type="InterPro" id="IPR013325">
    <property type="entry name" value="RNA_pol_sigma_r2"/>
</dbReference>
<evidence type="ECO:0000256" key="4">
    <source>
        <dbReference type="ARBA" id="ARBA00023125"/>
    </source>
</evidence>
<evidence type="ECO:0000256" key="3">
    <source>
        <dbReference type="ARBA" id="ARBA00023082"/>
    </source>
</evidence>
<dbReference type="GO" id="GO:0003677">
    <property type="term" value="F:DNA binding"/>
    <property type="evidence" value="ECO:0007669"/>
    <property type="project" value="UniProtKB-KW"/>
</dbReference>
<keyword evidence="2" id="KW-0805">Transcription regulation</keyword>
<feature type="domain" description="RNA polymerase sigma factor 70 region 4 type 2" evidence="8">
    <location>
        <begin position="116"/>
        <end position="167"/>
    </location>
</feature>
<organism evidence="9 10">
    <name type="scientific">Planotetraspora thailandica</name>
    <dbReference type="NCBI Taxonomy" id="487172"/>
    <lineage>
        <taxon>Bacteria</taxon>
        <taxon>Bacillati</taxon>
        <taxon>Actinomycetota</taxon>
        <taxon>Actinomycetes</taxon>
        <taxon>Streptosporangiales</taxon>
        <taxon>Streptosporangiaceae</taxon>
        <taxon>Planotetraspora</taxon>
    </lineage>
</organism>
<feature type="region of interest" description="Disordered" evidence="6">
    <location>
        <begin position="334"/>
        <end position="422"/>
    </location>
</feature>
<feature type="compositionally biased region" description="Pro residues" evidence="6">
    <location>
        <begin position="503"/>
        <end position="515"/>
    </location>
</feature>
<feature type="region of interest" description="Disordered" evidence="6">
    <location>
        <begin position="270"/>
        <end position="303"/>
    </location>
</feature>
<keyword evidence="4" id="KW-0238">DNA-binding</keyword>
<feature type="compositionally biased region" description="Pro residues" evidence="6">
    <location>
        <begin position="367"/>
        <end position="380"/>
    </location>
</feature>
<comment type="caution">
    <text evidence="9">The sequence shown here is derived from an EMBL/GenBank/DDBJ whole genome shotgun (WGS) entry which is preliminary data.</text>
</comment>
<keyword evidence="7" id="KW-0472">Membrane</keyword>
<evidence type="ECO:0000256" key="6">
    <source>
        <dbReference type="SAM" id="MobiDB-lite"/>
    </source>
</evidence>
<dbReference type="RefSeq" id="WP_203946883.1">
    <property type="nucleotide sequence ID" value="NZ_BOOR01000038.1"/>
</dbReference>
<gene>
    <name evidence="9" type="ORF">Pth03_51340</name>
</gene>
<name>A0A8J3VEK1_9ACTN</name>
<evidence type="ECO:0000256" key="2">
    <source>
        <dbReference type="ARBA" id="ARBA00023015"/>
    </source>
</evidence>
<feature type="compositionally biased region" description="Basic residues" evidence="6">
    <location>
        <begin position="291"/>
        <end position="303"/>
    </location>
</feature>
<dbReference type="EMBL" id="BOOR01000038">
    <property type="protein sequence ID" value="GII56745.1"/>
    <property type="molecule type" value="Genomic_DNA"/>
</dbReference>
<evidence type="ECO:0000256" key="5">
    <source>
        <dbReference type="ARBA" id="ARBA00023163"/>
    </source>
</evidence>
<dbReference type="Gene3D" id="1.10.1740.10">
    <property type="match status" value="1"/>
</dbReference>
<keyword evidence="7" id="KW-1133">Transmembrane helix</keyword>
<dbReference type="GO" id="GO:0016987">
    <property type="term" value="F:sigma factor activity"/>
    <property type="evidence" value="ECO:0007669"/>
    <property type="project" value="UniProtKB-KW"/>
</dbReference>
<dbReference type="SUPFAM" id="SSF88659">
    <property type="entry name" value="Sigma3 and sigma4 domains of RNA polymerase sigma factors"/>
    <property type="match status" value="1"/>
</dbReference>
<dbReference type="InterPro" id="IPR036388">
    <property type="entry name" value="WH-like_DNA-bd_sf"/>
</dbReference>
<comment type="similarity">
    <text evidence="1">Belongs to the sigma-70 factor family. ECF subfamily.</text>
</comment>
<keyword evidence="5" id="KW-0804">Transcription</keyword>
<dbReference type="InterPro" id="IPR013324">
    <property type="entry name" value="RNA_pol_sigma_r3/r4-like"/>
</dbReference>
<proteinExistence type="inferred from homology"/>
<accession>A0A8J3VEK1</accession>
<dbReference type="Pfam" id="PF08281">
    <property type="entry name" value="Sigma70_r4_2"/>
    <property type="match status" value="1"/>
</dbReference>
<feature type="transmembrane region" description="Helical" evidence="7">
    <location>
        <begin position="304"/>
        <end position="325"/>
    </location>
</feature>
<keyword evidence="3" id="KW-0731">Sigma factor</keyword>
<dbReference type="CDD" id="cd06171">
    <property type="entry name" value="Sigma70_r4"/>
    <property type="match status" value="1"/>
</dbReference>
<dbReference type="Gene3D" id="1.10.10.10">
    <property type="entry name" value="Winged helix-like DNA-binding domain superfamily/Winged helix DNA-binding domain"/>
    <property type="match status" value="1"/>
</dbReference>
<evidence type="ECO:0000259" key="8">
    <source>
        <dbReference type="Pfam" id="PF08281"/>
    </source>
</evidence>
<evidence type="ECO:0000256" key="7">
    <source>
        <dbReference type="SAM" id="Phobius"/>
    </source>
</evidence>
<evidence type="ECO:0000313" key="9">
    <source>
        <dbReference type="EMBL" id="GII56745.1"/>
    </source>
</evidence>
<dbReference type="InterPro" id="IPR039425">
    <property type="entry name" value="RNA_pol_sigma-70-like"/>
</dbReference>
<protein>
    <recommendedName>
        <fullName evidence="8">RNA polymerase sigma factor 70 region 4 type 2 domain-containing protein</fullName>
    </recommendedName>
</protein>
<keyword evidence="10" id="KW-1185">Reference proteome</keyword>
<keyword evidence="7" id="KW-0812">Transmembrane</keyword>
<dbReference type="PANTHER" id="PTHR43133">
    <property type="entry name" value="RNA POLYMERASE ECF-TYPE SIGMA FACTO"/>
    <property type="match status" value="1"/>
</dbReference>
<dbReference type="SUPFAM" id="SSF88946">
    <property type="entry name" value="Sigma2 domain of RNA polymerase sigma factors"/>
    <property type="match status" value="1"/>
</dbReference>
<dbReference type="InterPro" id="IPR013249">
    <property type="entry name" value="RNA_pol_sigma70_r4_t2"/>
</dbReference>
<dbReference type="Proteomes" id="UP000605992">
    <property type="component" value="Unassembled WGS sequence"/>
</dbReference>
<feature type="compositionally biased region" description="Acidic residues" evidence="6">
    <location>
        <begin position="352"/>
        <end position="361"/>
    </location>
</feature>
<reference evidence="9" key="1">
    <citation type="submission" date="2021-01" db="EMBL/GenBank/DDBJ databases">
        <title>Whole genome shotgun sequence of Planotetraspora thailandica NBRC 104271.</title>
        <authorList>
            <person name="Komaki H."/>
            <person name="Tamura T."/>
        </authorList>
    </citation>
    <scope>NUCLEOTIDE SEQUENCE</scope>
    <source>
        <strain evidence="9">NBRC 104271</strain>
    </source>
</reference>
<feature type="region of interest" description="Disordered" evidence="6">
    <location>
        <begin position="465"/>
        <end position="515"/>
    </location>
</feature>
<dbReference type="GO" id="GO:0006352">
    <property type="term" value="P:DNA-templated transcription initiation"/>
    <property type="evidence" value="ECO:0007669"/>
    <property type="project" value="InterPro"/>
</dbReference>
<evidence type="ECO:0000313" key="10">
    <source>
        <dbReference type="Proteomes" id="UP000605992"/>
    </source>
</evidence>
<dbReference type="AlphaFoldDB" id="A0A8J3VEK1"/>
<dbReference type="PANTHER" id="PTHR43133:SF8">
    <property type="entry name" value="RNA POLYMERASE SIGMA FACTOR HI_1459-RELATED"/>
    <property type="match status" value="1"/>
</dbReference>
<feature type="compositionally biased region" description="Low complexity" evidence="6">
    <location>
        <begin position="381"/>
        <end position="404"/>
    </location>
</feature>